<dbReference type="PANTHER" id="PTHR36379">
    <property type="entry name" value="PROTEIN PRD1"/>
    <property type="match status" value="1"/>
</dbReference>
<dbReference type="GO" id="GO:0042138">
    <property type="term" value="P:meiotic DNA double-strand break formation"/>
    <property type="evidence" value="ECO:0007669"/>
    <property type="project" value="InterPro"/>
</dbReference>
<evidence type="ECO:0000313" key="1">
    <source>
        <dbReference type="EMBL" id="KAJ4955530.1"/>
    </source>
</evidence>
<protein>
    <submittedName>
        <fullName evidence="1">Uncharacterized protein</fullName>
    </submittedName>
</protein>
<reference evidence="1" key="1">
    <citation type="journal article" date="2023" name="Plant J.">
        <title>The genome of the king protea, Protea cynaroides.</title>
        <authorList>
            <person name="Chang J."/>
            <person name="Duong T.A."/>
            <person name="Schoeman C."/>
            <person name="Ma X."/>
            <person name="Roodt D."/>
            <person name="Barker N."/>
            <person name="Li Z."/>
            <person name="Van de Peer Y."/>
            <person name="Mizrachi E."/>
        </authorList>
    </citation>
    <scope>NUCLEOTIDE SEQUENCE</scope>
    <source>
        <tissue evidence="1">Young leaves</tissue>
    </source>
</reference>
<keyword evidence="2" id="KW-1185">Reference proteome</keyword>
<dbReference type="OrthoDB" id="1730788at2759"/>
<comment type="caution">
    <text evidence="1">The sequence shown here is derived from an EMBL/GenBank/DDBJ whole genome shotgun (WGS) entry which is preliminary data.</text>
</comment>
<dbReference type="EMBL" id="JAMYWD010000011">
    <property type="protein sequence ID" value="KAJ4955530.1"/>
    <property type="molecule type" value="Genomic_DNA"/>
</dbReference>
<gene>
    <name evidence="1" type="ORF">NE237_012313</name>
</gene>
<proteinExistence type="predicted"/>
<dbReference type="InterPro" id="IPR044968">
    <property type="entry name" value="PRD1"/>
</dbReference>
<dbReference type="AlphaFoldDB" id="A0A9Q0GXV0"/>
<name>A0A9Q0GXV0_9MAGN</name>
<organism evidence="1 2">
    <name type="scientific">Protea cynaroides</name>
    <dbReference type="NCBI Taxonomy" id="273540"/>
    <lineage>
        <taxon>Eukaryota</taxon>
        <taxon>Viridiplantae</taxon>
        <taxon>Streptophyta</taxon>
        <taxon>Embryophyta</taxon>
        <taxon>Tracheophyta</taxon>
        <taxon>Spermatophyta</taxon>
        <taxon>Magnoliopsida</taxon>
        <taxon>Proteales</taxon>
        <taxon>Proteaceae</taxon>
        <taxon>Protea</taxon>
    </lineage>
</organism>
<dbReference type="PANTHER" id="PTHR36379:SF1">
    <property type="entry name" value="PUTATIVE RECOMBINATION INITIATION DEFECT 1-RELATED"/>
    <property type="match status" value="1"/>
</dbReference>
<accession>A0A9Q0GXV0</accession>
<sequence length="105" mass="11617">MLFSSLVSFINFFHSEEIRGEILFVLYKLSILQDACGDGDSDEAQLLAFSPTILHLSLEALMKTQSDEVRLNCVGNVNFQILAQILSYPRPSVANLPVPLIYVGA</sequence>
<dbReference type="Proteomes" id="UP001141806">
    <property type="component" value="Unassembled WGS sequence"/>
</dbReference>
<evidence type="ECO:0000313" key="2">
    <source>
        <dbReference type="Proteomes" id="UP001141806"/>
    </source>
</evidence>